<keyword evidence="1" id="KW-0472">Membrane</keyword>
<feature type="transmembrane region" description="Helical" evidence="1">
    <location>
        <begin position="157"/>
        <end position="174"/>
    </location>
</feature>
<reference evidence="2 3" key="1">
    <citation type="submission" date="2023-07" db="EMBL/GenBank/DDBJ databases">
        <title>Genomic Encyclopedia of Type Strains, Phase IV (KMG-IV): sequencing the most valuable type-strain genomes for metagenomic binning, comparative biology and taxonomic classification.</title>
        <authorList>
            <person name="Goeker M."/>
        </authorList>
    </citation>
    <scope>NUCLEOTIDE SEQUENCE [LARGE SCALE GENOMIC DNA]</scope>
    <source>
        <strain evidence="2 3">DSM 20694</strain>
    </source>
</reference>
<keyword evidence="1" id="KW-1133">Transmembrane helix</keyword>
<accession>A0ABT9UTB4</accession>
<protein>
    <recommendedName>
        <fullName evidence="4">O-antigen ligase like membrane protein</fullName>
    </recommendedName>
</protein>
<gene>
    <name evidence="2" type="ORF">J2S18_001466</name>
</gene>
<feature type="transmembrane region" description="Helical" evidence="1">
    <location>
        <begin position="222"/>
        <end position="244"/>
    </location>
</feature>
<evidence type="ECO:0000256" key="1">
    <source>
        <dbReference type="SAM" id="Phobius"/>
    </source>
</evidence>
<comment type="caution">
    <text evidence="2">The sequence shown here is derived from an EMBL/GenBank/DDBJ whole genome shotgun (WGS) entry which is preliminary data.</text>
</comment>
<evidence type="ECO:0008006" key="4">
    <source>
        <dbReference type="Google" id="ProtNLM"/>
    </source>
</evidence>
<name>A0ABT9UTB4_9FIRM</name>
<sequence length="393" mass="45871">MKRKKTISIIEIVIPIFFILNQYNIGNLPLGLIVLIGTLVCHYFQCGKIKLYMPLVYLFGFMFLHDVIKVFIVPFNVGLWVERIVYFIFLLSIIEQVNEDNLHKVWRFVGIIAIIGIYIQSFQVYILHEPVSMIKIFPFLNSNSSNYLAEYMRPHSFFLEPAAYVTWILPLLYMSMERKKILFSVLISLSILLSTSSIGCFMTGIIWLYFAFSRKNENKKGLYKFSIFAILIIGVGLFFNLDIFSETINKLENISLNNTSNYVRIAFGIQLFSMLPIFYKVFGIPYSSIENYLRSGKVNLSLFGLNNDISYLGFVNAIGNCAINYGIFGLYFYLNLFYKLFKNIEKRYRCYLFLCFVSIFAQSVFWNSLFITQFSVLFGCAMKEKCKIVKWRN</sequence>
<feature type="transmembrane region" description="Helical" evidence="1">
    <location>
        <begin position="181"/>
        <end position="210"/>
    </location>
</feature>
<evidence type="ECO:0000313" key="3">
    <source>
        <dbReference type="Proteomes" id="UP001228504"/>
    </source>
</evidence>
<feature type="transmembrane region" description="Helical" evidence="1">
    <location>
        <begin position="350"/>
        <end position="369"/>
    </location>
</feature>
<dbReference type="RefSeq" id="WP_307485111.1">
    <property type="nucleotide sequence ID" value="NZ_JAUSUF010000003.1"/>
</dbReference>
<feature type="transmembrane region" description="Helical" evidence="1">
    <location>
        <begin position="309"/>
        <end position="338"/>
    </location>
</feature>
<feature type="transmembrane region" description="Helical" evidence="1">
    <location>
        <begin position="29"/>
        <end position="44"/>
    </location>
</feature>
<feature type="transmembrane region" description="Helical" evidence="1">
    <location>
        <begin position="106"/>
        <end position="126"/>
    </location>
</feature>
<feature type="transmembrane region" description="Helical" evidence="1">
    <location>
        <begin position="265"/>
        <end position="289"/>
    </location>
</feature>
<keyword evidence="3" id="KW-1185">Reference proteome</keyword>
<dbReference type="EMBL" id="JAUSUF010000003">
    <property type="protein sequence ID" value="MDQ0149536.1"/>
    <property type="molecule type" value="Genomic_DNA"/>
</dbReference>
<proteinExistence type="predicted"/>
<feature type="transmembrane region" description="Helical" evidence="1">
    <location>
        <begin position="77"/>
        <end position="94"/>
    </location>
</feature>
<keyword evidence="1" id="KW-0812">Transmembrane</keyword>
<dbReference type="Proteomes" id="UP001228504">
    <property type="component" value="Unassembled WGS sequence"/>
</dbReference>
<evidence type="ECO:0000313" key="2">
    <source>
        <dbReference type="EMBL" id="MDQ0149536.1"/>
    </source>
</evidence>
<organism evidence="2 3">
    <name type="scientific">Eubacterium multiforme</name>
    <dbReference type="NCBI Taxonomy" id="83339"/>
    <lineage>
        <taxon>Bacteria</taxon>
        <taxon>Bacillati</taxon>
        <taxon>Bacillota</taxon>
        <taxon>Clostridia</taxon>
        <taxon>Eubacteriales</taxon>
        <taxon>Eubacteriaceae</taxon>
        <taxon>Eubacterium</taxon>
    </lineage>
</organism>